<protein>
    <submittedName>
        <fullName evidence="4">Helix-turn-helix transcriptional regulator</fullName>
    </submittedName>
</protein>
<reference evidence="4 5" key="1">
    <citation type="submission" date="2023-03" db="EMBL/GenBank/DDBJ databases">
        <authorList>
            <person name="Mo P."/>
        </authorList>
    </citation>
    <scope>NUCLEOTIDE SEQUENCE [LARGE SCALE GENOMIC DNA]</scope>
    <source>
        <strain evidence="4 5">HUAS 5</strain>
    </source>
</reference>
<keyword evidence="1" id="KW-0238">DNA-binding</keyword>
<dbReference type="PROSITE" id="PS00622">
    <property type="entry name" value="HTH_LUXR_1"/>
    <property type="match status" value="1"/>
</dbReference>
<dbReference type="SMART" id="SM00421">
    <property type="entry name" value="HTH_LUXR"/>
    <property type="match status" value="1"/>
</dbReference>
<evidence type="ECO:0000313" key="5">
    <source>
        <dbReference type="Proteomes" id="UP001216440"/>
    </source>
</evidence>
<keyword evidence="5" id="KW-1185">Reference proteome</keyword>
<dbReference type="InterPro" id="IPR011990">
    <property type="entry name" value="TPR-like_helical_dom_sf"/>
</dbReference>
<dbReference type="RefSeq" id="WP_279336397.1">
    <property type="nucleotide sequence ID" value="NZ_CP121682.1"/>
</dbReference>
<dbReference type="Gene3D" id="1.25.40.10">
    <property type="entry name" value="Tetratricopeptide repeat domain"/>
    <property type="match status" value="1"/>
</dbReference>
<evidence type="ECO:0000313" key="4">
    <source>
        <dbReference type="EMBL" id="WGD43345.1"/>
    </source>
</evidence>
<evidence type="ECO:0000256" key="1">
    <source>
        <dbReference type="ARBA" id="ARBA00023125"/>
    </source>
</evidence>
<dbReference type="SUPFAM" id="SSF48452">
    <property type="entry name" value="TPR-like"/>
    <property type="match status" value="1"/>
</dbReference>
<dbReference type="CDD" id="cd06170">
    <property type="entry name" value="LuxR_C_like"/>
    <property type="match status" value="1"/>
</dbReference>
<dbReference type="Gene3D" id="1.10.10.10">
    <property type="entry name" value="Winged helix-like DNA-binding domain superfamily/Winged helix DNA-binding domain"/>
    <property type="match status" value="1"/>
</dbReference>
<proteinExistence type="predicted"/>
<dbReference type="InterPro" id="IPR016032">
    <property type="entry name" value="Sig_transdc_resp-reg_C-effctor"/>
</dbReference>
<sequence length="841" mass="88624">MVILGSPGRGSVDAIARHVSVTYGREANVRRVGCRREAAGTEHAVLRRLLGASPSGHEVRYATHSLVCGLLARGPLVLAIGDAQWCDEGTLRFIDQLMRATYRQPLTVLLHLPPGLPGPAAATFHELATRDYCTVIDAAGLRPADTARPASDDLAELALREPRLLEVALAAAALGSTDPDLVGALAGLPSKTTGRLLEEAGARGLLPGPLPAHGTPSLLDTLPEAERERLRAQAAEILNDAARPAEQVADLLLEQSTLDRSWMRAVLREAAAAARHDRPAAAVSYLTRLHAADADDAAVRMDLATALVDIDPLAARKHLAHLAGTPPGTGDPLLRAHAADLLRLTSLMVHDSPDTPAALDALLREPDPGRQDGPPTGRARRAPATAPAAPTVSAVSDAAAIPDTSAVPEVSPVSSIPVALTPPTPSTVPVLTDHPTERMVLAVRALRTALTASGPDARETAVADARQVLWSGRPHTAWARVAAARVLALADDTATALDQLQRTVADSAEREETWAECHAASARALVLLESGRAAEAAEAASAASRLSEAEGTSGRSRLASITLAHALVARGDLDRAQEVLLRLDGRRLDDCVWEHHHRLTALALVERGRGRPEQALRLFEQCGAGLAAAGVGNPVFSLWWVHSTELLMRLGQSGAAAQRADFGRQLAERWPTARSTGLSLLARGVSADPAGCVELLTESARILAQSSDRQSHALAELRLGKALLHRSDRGAPARLRAALATAARYGLASVAEQARYALRSAEGRHTLAALSHAERPVAELAAAGKSNRAIADALHLTVRTVEYHLTNVYRKLGIPGRAGLARWFPAHGPQPAEARAPGGTR</sequence>
<gene>
    <name evidence="4" type="ORF">PYS65_26245</name>
</gene>
<dbReference type="PANTHER" id="PTHR43214">
    <property type="entry name" value="TWO-COMPONENT RESPONSE REGULATOR"/>
    <property type="match status" value="1"/>
</dbReference>
<dbReference type="InterPro" id="IPR039420">
    <property type="entry name" value="WalR-like"/>
</dbReference>
<dbReference type="SUPFAM" id="SSF46894">
    <property type="entry name" value="C-terminal effector domain of the bipartite response regulators"/>
    <property type="match status" value="1"/>
</dbReference>
<feature type="domain" description="HTH luxR-type" evidence="3">
    <location>
        <begin position="763"/>
        <end position="828"/>
    </location>
</feature>
<organism evidence="4 5">
    <name type="scientific">Streptomyces cathayae</name>
    <dbReference type="NCBI Taxonomy" id="3031124"/>
    <lineage>
        <taxon>Bacteria</taxon>
        <taxon>Bacillati</taxon>
        <taxon>Actinomycetota</taxon>
        <taxon>Actinomycetes</taxon>
        <taxon>Kitasatosporales</taxon>
        <taxon>Streptomycetaceae</taxon>
        <taxon>Streptomyces</taxon>
    </lineage>
</organism>
<feature type="region of interest" description="Disordered" evidence="2">
    <location>
        <begin position="359"/>
        <end position="431"/>
    </location>
</feature>
<evidence type="ECO:0000256" key="2">
    <source>
        <dbReference type="SAM" id="MobiDB-lite"/>
    </source>
</evidence>
<name>A0ABY8K904_9ACTN</name>
<dbReference type="InterPro" id="IPR000792">
    <property type="entry name" value="Tscrpt_reg_LuxR_C"/>
</dbReference>
<dbReference type="InterPro" id="IPR036388">
    <property type="entry name" value="WH-like_DNA-bd_sf"/>
</dbReference>
<evidence type="ECO:0000259" key="3">
    <source>
        <dbReference type="PROSITE" id="PS50043"/>
    </source>
</evidence>
<dbReference type="Pfam" id="PF00196">
    <property type="entry name" value="GerE"/>
    <property type="match status" value="1"/>
</dbReference>
<dbReference type="PROSITE" id="PS50043">
    <property type="entry name" value="HTH_LUXR_2"/>
    <property type="match status" value="1"/>
</dbReference>
<feature type="compositionally biased region" description="Low complexity" evidence="2">
    <location>
        <begin position="372"/>
        <end position="419"/>
    </location>
</feature>
<accession>A0ABY8K904</accession>
<dbReference type="Proteomes" id="UP001216440">
    <property type="component" value="Chromosome"/>
</dbReference>
<dbReference type="PRINTS" id="PR00038">
    <property type="entry name" value="HTHLUXR"/>
</dbReference>
<dbReference type="EMBL" id="CP121682">
    <property type="protein sequence ID" value="WGD43345.1"/>
    <property type="molecule type" value="Genomic_DNA"/>
</dbReference>